<accession>A0A8S5QMW3</accession>
<evidence type="ECO:0000313" key="1">
    <source>
        <dbReference type="EMBL" id="DAE19948.1"/>
    </source>
</evidence>
<name>A0A8S5QMW3_9CAUD</name>
<reference evidence="1" key="1">
    <citation type="journal article" date="2021" name="Proc. Natl. Acad. Sci. U.S.A.">
        <title>A Catalog of Tens of Thousands of Viruses from Human Metagenomes Reveals Hidden Associations with Chronic Diseases.</title>
        <authorList>
            <person name="Tisza M.J."/>
            <person name="Buck C.B."/>
        </authorList>
    </citation>
    <scope>NUCLEOTIDE SEQUENCE</scope>
    <source>
        <strain evidence="1">CtYsL76</strain>
    </source>
</reference>
<dbReference type="EMBL" id="BK015689">
    <property type="protein sequence ID" value="DAE19948.1"/>
    <property type="molecule type" value="Genomic_DNA"/>
</dbReference>
<organism evidence="1">
    <name type="scientific">CrAss-like virus sp. ctYsL76</name>
    <dbReference type="NCBI Taxonomy" id="2826826"/>
    <lineage>
        <taxon>Viruses</taxon>
        <taxon>Duplodnaviria</taxon>
        <taxon>Heunggongvirae</taxon>
        <taxon>Uroviricota</taxon>
        <taxon>Caudoviricetes</taxon>
        <taxon>Crassvirales</taxon>
    </lineage>
</organism>
<protein>
    <submittedName>
        <fullName evidence="1">Uncharacterized protein</fullName>
    </submittedName>
</protein>
<sequence length="45" mass="5347">MELDTILNIMAKYRLTADEILLVYLTFLAQTENGDPEKHRIYFSR</sequence>
<proteinExistence type="predicted"/>